<keyword evidence="4 14" id="KW-0808">Transferase</keyword>
<gene>
    <name evidence="14" type="ORF">NTE_00632</name>
</gene>
<evidence type="ECO:0000256" key="4">
    <source>
        <dbReference type="ARBA" id="ARBA00022679"/>
    </source>
</evidence>
<evidence type="ECO:0000256" key="5">
    <source>
        <dbReference type="ARBA" id="ARBA00022723"/>
    </source>
</evidence>
<dbReference type="GO" id="GO:0046872">
    <property type="term" value="F:metal ion binding"/>
    <property type="evidence" value="ECO:0007669"/>
    <property type="project" value="UniProtKB-KW"/>
</dbReference>
<evidence type="ECO:0000259" key="13">
    <source>
        <dbReference type="PROSITE" id="PS50011"/>
    </source>
</evidence>
<feature type="compositionally biased region" description="Acidic residues" evidence="12">
    <location>
        <begin position="1"/>
        <end position="16"/>
    </location>
</feature>
<dbReference type="STRING" id="1459636.NTE_00632"/>
<evidence type="ECO:0000256" key="3">
    <source>
        <dbReference type="ARBA" id="ARBA00022527"/>
    </source>
</evidence>
<keyword evidence="6" id="KW-0547">Nucleotide-binding</keyword>
<dbReference type="InterPro" id="IPR018934">
    <property type="entry name" value="RIO_dom"/>
</dbReference>
<organism evidence="14 15">
    <name type="scientific">Candidatus Nitrososphaera evergladensis SR1</name>
    <dbReference type="NCBI Taxonomy" id="1459636"/>
    <lineage>
        <taxon>Archaea</taxon>
        <taxon>Nitrososphaerota</taxon>
        <taxon>Nitrososphaeria</taxon>
        <taxon>Nitrososphaerales</taxon>
        <taxon>Nitrososphaeraceae</taxon>
        <taxon>Nitrososphaera</taxon>
    </lineage>
</organism>
<dbReference type="KEGG" id="nev:NTE_00632"/>
<evidence type="ECO:0000313" key="14">
    <source>
        <dbReference type="EMBL" id="AIF82712.1"/>
    </source>
</evidence>
<evidence type="ECO:0000256" key="1">
    <source>
        <dbReference type="ARBA" id="ARBA00009196"/>
    </source>
</evidence>
<dbReference type="GO" id="GO:0106310">
    <property type="term" value="F:protein serine kinase activity"/>
    <property type="evidence" value="ECO:0007669"/>
    <property type="project" value="RHEA"/>
</dbReference>
<dbReference type="GeneID" id="41596495"/>
<dbReference type="PANTHER" id="PTHR45723">
    <property type="entry name" value="SERINE/THREONINE-PROTEIN KINASE RIO1"/>
    <property type="match status" value="1"/>
</dbReference>
<evidence type="ECO:0000256" key="7">
    <source>
        <dbReference type="ARBA" id="ARBA00022777"/>
    </source>
</evidence>
<keyword evidence="7 14" id="KW-0418">Kinase</keyword>
<evidence type="ECO:0000256" key="12">
    <source>
        <dbReference type="SAM" id="MobiDB-lite"/>
    </source>
</evidence>
<evidence type="ECO:0000256" key="8">
    <source>
        <dbReference type="ARBA" id="ARBA00022840"/>
    </source>
</evidence>
<comment type="similarity">
    <text evidence="1">Belongs to the protein kinase superfamily. RIO-type Ser/Thr kinase family.</text>
</comment>
<evidence type="ECO:0000256" key="6">
    <source>
        <dbReference type="ARBA" id="ARBA00022741"/>
    </source>
</evidence>
<proteinExistence type="inferred from homology"/>
<feature type="compositionally biased region" description="Basic and acidic residues" evidence="12">
    <location>
        <begin position="27"/>
        <end position="42"/>
    </location>
</feature>
<accession>A0A075MPJ1</accession>
<dbReference type="RefSeq" id="WP_148699628.1">
    <property type="nucleotide sequence ID" value="NZ_CP007174.1"/>
</dbReference>
<keyword evidence="5" id="KW-0479">Metal-binding</keyword>
<evidence type="ECO:0000256" key="10">
    <source>
        <dbReference type="ARBA" id="ARBA00047899"/>
    </source>
</evidence>
<evidence type="ECO:0000256" key="2">
    <source>
        <dbReference type="ARBA" id="ARBA00012513"/>
    </source>
</evidence>
<dbReference type="EC" id="2.7.11.1" evidence="2"/>
<dbReference type="Proteomes" id="UP000028194">
    <property type="component" value="Chromosome"/>
</dbReference>
<dbReference type="SMART" id="SM00090">
    <property type="entry name" value="RIO"/>
    <property type="match status" value="1"/>
</dbReference>
<dbReference type="HOGENOM" id="CLU_018693_3_3_2"/>
<dbReference type="PROSITE" id="PS50011">
    <property type="entry name" value="PROTEIN_KINASE_DOM"/>
    <property type="match status" value="1"/>
</dbReference>
<dbReference type="OrthoDB" id="31344at2157"/>
<dbReference type="InterPro" id="IPR000687">
    <property type="entry name" value="RIO_kinase"/>
</dbReference>
<dbReference type="CDD" id="cd05145">
    <property type="entry name" value="RIO1_like"/>
    <property type="match status" value="1"/>
</dbReference>
<evidence type="ECO:0000313" key="15">
    <source>
        <dbReference type="Proteomes" id="UP000028194"/>
    </source>
</evidence>
<keyword evidence="3 14" id="KW-0723">Serine/threonine-protein kinase</keyword>
<name>A0A075MPJ1_9ARCH</name>
<dbReference type="SUPFAM" id="SSF56112">
    <property type="entry name" value="Protein kinase-like (PK-like)"/>
    <property type="match status" value="1"/>
</dbReference>
<keyword evidence="15" id="KW-1185">Reference proteome</keyword>
<sequence>MGKEEGEEDQRPEEEEEHYHHQQQQQRQEEEPKAVARADRRYRRHERENRFLDKRSEDYQVVEEVFDMPTMMVITKMVNDGILKSVQSHFASGKEAKVFIAEAPDGSPLAVKIYLTVSAEFKKRMQYIAGDPRFSEIKGGTRNFIAAWARKEFKNLQQAHKAGVRAPAPIAVEKNVLVMEFIGDSEGNVATPLASLEDMTPADYSEVVKQLQILYQKAGLVHADLSEYNIFKNPQGEIILLDFGSAVDVKHPYSKQFLVRDVQNVNRFFIKRGIDVIDTTHLMEKIMTG</sequence>
<reference evidence="14 15" key="1">
    <citation type="journal article" date="2014" name="PLoS ONE">
        <title>Genome Sequence of Candidatus Nitrososphaera evergladensis from Group I.1b Enriched from Everglades Soil Reveals Novel Genomic Features of the Ammonia-Oxidizing Archaea.</title>
        <authorList>
            <person name="Zhalnina K.V."/>
            <person name="Dias R."/>
            <person name="Leonard M.T."/>
            <person name="Dorr de Quadros P."/>
            <person name="Camargo F.A."/>
            <person name="Drew J.C."/>
            <person name="Farmerie W.G."/>
            <person name="Daroub S.H."/>
            <person name="Triplett E.W."/>
        </authorList>
    </citation>
    <scope>NUCLEOTIDE SEQUENCE [LARGE SCALE GENOMIC DNA]</scope>
    <source>
        <strain evidence="14 15">SR1</strain>
    </source>
</reference>
<feature type="region of interest" description="Disordered" evidence="12">
    <location>
        <begin position="1"/>
        <end position="42"/>
    </location>
</feature>
<dbReference type="eggNOG" id="arCOG01180">
    <property type="taxonomic scope" value="Archaea"/>
</dbReference>
<keyword evidence="9" id="KW-0460">Magnesium</keyword>
<evidence type="ECO:0000256" key="11">
    <source>
        <dbReference type="ARBA" id="ARBA00048679"/>
    </source>
</evidence>
<dbReference type="Gene3D" id="3.30.200.20">
    <property type="entry name" value="Phosphorylase Kinase, domain 1"/>
    <property type="match status" value="1"/>
</dbReference>
<keyword evidence="8" id="KW-0067">ATP-binding</keyword>
<comment type="catalytic activity">
    <reaction evidence="11">
        <text>L-seryl-[protein] + ATP = O-phospho-L-seryl-[protein] + ADP + H(+)</text>
        <dbReference type="Rhea" id="RHEA:17989"/>
        <dbReference type="Rhea" id="RHEA-COMP:9863"/>
        <dbReference type="Rhea" id="RHEA-COMP:11604"/>
        <dbReference type="ChEBI" id="CHEBI:15378"/>
        <dbReference type="ChEBI" id="CHEBI:29999"/>
        <dbReference type="ChEBI" id="CHEBI:30616"/>
        <dbReference type="ChEBI" id="CHEBI:83421"/>
        <dbReference type="ChEBI" id="CHEBI:456216"/>
        <dbReference type="EC" id="2.7.11.1"/>
    </reaction>
</comment>
<evidence type="ECO:0000256" key="9">
    <source>
        <dbReference type="ARBA" id="ARBA00022842"/>
    </source>
</evidence>
<dbReference type="Pfam" id="PF01163">
    <property type="entry name" value="RIO1"/>
    <property type="match status" value="1"/>
</dbReference>
<dbReference type="InterPro" id="IPR000719">
    <property type="entry name" value="Prot_kinase_dom"/>
</dbReference>
<feature type="domain" description="Protein kinase" evidence="13">
    <location>
        <begin position="84"/>
        <end position="289"/>
    </location>
</feature>
<dbReference type="Gene3D" id="1.10.510.10">
    <property type="entry name" value="Transferase(Phosphotransferase) domain 1"/>
    <property type="match status" value="1"/>
</dbReference>
<dbReference type="AlphaFoldDB" id="A0A075MPJ1"/>
<comment type="catalytic activity">
    <reaction evidence="10">
        <text>L-threonyl-[protein] + ATP = O-phospho-L-threonyl-[protein] + ADP + H(+)</text>
        <dbReference type="Rhea" id="RHEA:46608"/>
        <dbReference type="Rhea" id="RHEA-COMP:11060"/>
        <dbReference type="Rhea" id="RHEA-COMP:11605"/>
        <dbReference type="ChEBI" id="CHEBI:15378"/>
        <dbReference type="ChEBI" id="CHEBI:30013"/>
        <dbReference type="ChEBI" id="CHEBI:30616"/>
        <dbReference type="ChEBI" id="CHEBI:61977"/>
        <dbReference type="ChEBI" id="CHEBI:456216"/>
        <dbReference type="EC" id="2.7.11.1"/>
    </reaction>
</comment>
<dbReference type="InterPro" id="IPR051272">
    <property type="entry name" value="RIO-type_Ser/Thr_kinase"/>
</dbReference>
<dbReference type="GO" id="GO:0005524">
    <property type="term" value="F:ATP binding"/>
    <property type="evidence" value="ECO:0007669"/>
    <property type="project" value="UniProtKB-KW"/>
</dbReference>
<dbReference type="GO" id="GO:0004674">
    <property type="term" value="F:protein serine/threonine kinase activity"/>
    <property type="evidence" value="ECO:0007669"/>
    <property type="project" value="UniProtKB-KW"/>
</dbReference>
<protein>
    <recommendedName>
        <fullName evidence="2">non-specific serine/threonine protein kinase</fullName>
        <ecNumber evidence="2">2.7.11.1</ecNumber>
    </recommendedName>
</protein>
<dbReference type="EMBL" id="CP007174">
    <property type="protein sequence ID" value="AIF82712.1"/>
    <property type="molecule type" value="Genomic_DNA"/>
</dbReference>
<dbReference type="InterPro" id="IPR011009">
    <property type="entry name" value="Kinase-like_dom_sf"/>
</dbReference>